<reference evidence="2 3" key="1">
    <citation type="submission" date="2020-03" db="EMBL/GenBank/DDBJ databases">
        <title>Dissostichus mawsoni Genome sequencing and assembly.</title>
        <authorList>
            <person name="Park H."/>
        </authorList>
    </citation>
    <scope>NUCLEOTIDE SEQUENCE [LARGE SCALE GENOMIC DNA]</scope>
    <source>
        <strain evidence="2">DM0001</strain>
        <tissue evidence="2">Muscle</tissue>
    </source>
</reference>
<evidence type="ECO:0000256" key="1">
    <source>
        <dbReference type="SAM" id="MobiDB-lite"/>
    </source>
</evidence>
<evidence type="ECO:0000313" key="3">
    <source>
        <dbReference type="Proteomes" id="UP000518266"/>
    </source>
</evidence>
<dbReference type="Proteomes" id="UP000518266">
    <property type="component" value="Unassembled WGS sequence"/>
</dbReference>
<protein>
    <submittedName>
        <fullName evidence="2">Uncharacterized protein</fullName>
    </submittedName>
</protein>
<dbReference type="EMBL" id="JAAKFY010000009">
    <property type="protein sequence ID" value="KAF3851903.1"/>
    <property type="molecule type" value="Genomic_DNA"/>
</dbReference>
<organism evidence="2 3">
    <name type="scientific">Dissostichus mawsoni</name>
    <name type="common">Antarctic cod</name>
    <dbReference type="NCBI Taxonomy" id="36200"/>
    <lineage>
        <taxon>Eukaryota</taxon>
        <taxon>Metazoa</taxon>
        <taxon>Chordata</taxon>
        <taxon>Craniata</taxon>
        <taxon>Vertebrata</taxon>
        <taxon>Euteleostomi</taxon>
        <taxon>Actinopterygii</taxon>
        <taxon>Neopterygii</taxon>
        <taxon>Teleostei</taxon>
        <taxon>Neoteleostei</taxon>
        <taxon>Acanthomorphata</taxon>
        <taxon>Eupercaria</taxon>
        <taxon>Perciformes</taxon>
        <taxon>Notothenioidei</taxon>
        <taxon>Nototheniidae</taxon>
        <taxon>Dissostichus</taxon>
    </lineage>
</organism>
<proteinExistence type="predicted"/>
<feature type="compositionally biased region" description="Polar residues" evidence="1">
    <location>
        <begin position="144"/>
        <end position="161"/>
    </location>
</feature>
<feature type="region of interest" description="Disordered" evidence="1">
    <location>
        <begin position="1"/>
        <end position="25"/>
    </location>
</feature>
<sequence>MASSTQPTVPSPPHTSTRTLPGGSRVHSCRALEGFSSDRLPAAQLVDLVQVVRRDDEAVELSQLTLVCIRQAGHAVIVHRVLTPHTPRGRRTQSHQKRQEMTQKSCGGSRTLNKSFMCVFRLERCALHHSVMMTGTMTAREVQKSSVHSSREPQSSGTSSPSLYIAACR</sequence>
<feature type="compositionally biased region" description="Polar residues" evidence="1">
    <location>
        <begin position="1"/>
        <end position="19"/>
    </location>
</feature>
<feature type="region of interest" description="Disordered" evidence="1">
    <location>
        <begin position="139"/>
        <end position="161"/>
    </location>
</feature>
<accession>A0A7J5YRW7</accession>
<feature type="region of interest" description="Disordered" evidence="1">
    <location>
        <begin position="86"/>
        <end position="107"/>
    </location>
</feature>
<gene>
    <name evidence="2" type="ORF">F7725_005258</name>
</gene>
<comment type="caution">
    <text evidence="2">The sequence shown here is derived from an EMBL/GenBank/DDBJ whole genome shotgun (WGS) entry which is preliminary data.</text>
</comment>
<dbReference type="AlphaFoldDB" id="A0A7J5YRW7"/>
<keyword evidence="3" id="KW-1185">Reference proteome</keyword>
<feature type="compositionally biased region" description="Basic residues" evidence="1">
    <location>
        <begin position="87"/>
        <end position="96"/>
    </location>
</feature>
<evidence type="ECO:0000313" key="2">
    <source>
        <dbReference type="EMBL" id="KAF3851903.1"/>
    </source>
</evidence>
<name>A0A7J5YRW7_DISMA</name>